<dbReference type="InterPro" id="IPR049082">
    <property type="entry name" value="T7SS_signal"/>
</dbReference>
<evidence type="ECO:0000313" key="2">
    <source>
        <dbReference type="EMBL" id="RSM36654.1"/>
    </source>
</evidence>
<name>A0A428W0Q5_AMYBA</name>
<organism evidence="2 3">
    <name type="scientific">Amycolatopsis balhimycina DSM 5908</name>
    <dbReference type="NCBI Taxonomy" id="1081091"/>
    <lineage>
        <taxon>Bacteria</taxon>
        <taxon>Bacillati</taxon>
        <taxon>Actinomycetota</taxon>
        <taxon>Actinomycetes</taxon>
        <taxon>Pseudonocardiales</taxon>
        <taxon>Pseudonocardiaceae</taxon>
        <taxon>Amycolatopsis</taxon>
    </lineage>
</organism>
<feature type="domain" description="Putative T7SS secretion signal" evidence="1">
    <location>
        <begin position="10"/>
        <end position="139"/>
    </location>
</feature>
<comment type="caution">
    <text evidence="2">The sequence shown here is derived from an EMBL/GenBank/DDBJ whole genome shotgun (WGS) entry which is preliminary data.</text>
</comment>
<protein>
    <recommendedName>
        <fullName evidence="1">Putative T7SS secretion signal domain-containing protein</fullName>
    </recommendedName>
</protein>
<sequence length="178" mass="19451">MGPDRTWSPGTIKLLQDEAVRLADIAEMLDELASDLRSVAPEGWAGRAADAYGELRDQVAKQCRTGAAAYEAAAGAAENYVRILAELAARRRYETASDALARLEQQRVEAAECLETAWREAARGFEAIRTALPEPVSVPVTAAPERALSDERRVPRFGDPRYVQDLSDAVLDFFARGS</sequence>
<dbReference type="Pfam" id="PF21725">
    <property type="entry name" value="T7SS_signal"/>
    <property type="match status" value="1"/>
</dbReference>
<dbReference type="OrthoDB" id="3636933at2"/>
<dbReference type="Proteomes" id="UP000286716">
    <property type="component" value="Unassembled WGS sequence"/>
</dbReference>
<dbReference type="RefSeq" id="WP_020644121.1">
    <property type="nucleotide sequence ID" value="NZ_QHHU01000082.1"/>
</dbReference>
<gene>
    <name evidence="2" type="ORF">DMA12_39560</name>
</gene>
<accession>A0A428W0Q5</accession>
<dbReference type="EMBL" id="QHHU01000082">
    <property type="protein sequence ID" value="RSM36654.1"/>
    <property type="molecule type" value="Genomic_DNA"/>
</dbReference>
<proteinExistence type="predicted"/>
<evidence type="ECO:0000313" key="3">
    <source>
        <dbReference type="Proteomes" id="UP000286716"/>
    </source>
</evidence>
<dbReference type="AlphaFoldDB" id="A0A428W0Q5"/>
<keyword evidence="3" id="KW-1185">Reference proteome</keyword>
<reference evidence="2 3" key="1">
    <citation type="submission" date="2018-05" db="EMBL/GenBank/DDBJ databases">
        <title>Evolution of GPA BGCs.</title>
        <authorList>
            <person name="Waglechner N."/>
            <person name="Wright G.D."/>
        </authorList>
    </citation>
    <scope>NUCLEOTIDE SEQUENCE [LARGE SCALE GENOMIC DNA]</scope>
    <source>
        <strain evidence="2 3">DSM 5908</strain>
    </source>
</reference>
<evidence type="ECO:0000259" key="1">
    <source>
        <dbReference type="Pfam" id="PF21725"/>
    </source>
</evidence>